<name>A0A139AKS4_GONPJ</name>
<feature type="compositionally biased region" description="Acidic residues" evidence="5">
    <location>
        <begin position="955"/>
        <end position="983"/>
    </location>
</feature>
<accession>A0A139AKS4</accession>
<dbReference type="InterPro" id="IPR001650">
    <property type="entry name" value="Helicase_C-like"/>
</dbReference>
<dbReference type="EMBL" id="KQ965747">
    <property type="protein sequence ID" value="KXS17298.1"/>
    <property type="molecule type" value="Genomic_DNA"/>
</dbReference>
<keyword evidence="9" id="KW-1185">Reference proteome</keyword>
<dbReference type="PANTHER" id="PTHR18934:SF99">
    <property type="entry name" value="ATP-DEPENDENT RNA HELICASE DHX37-RELATED"/>
    <property type="match status" value="1"/>
</dbReference>
<dbReference type="CDD" id="cd18791">
    <property type="entry name" value="SF2_C_RHA"/>
    <property type="match status" value="1"/>
</dbReference>
<dbReference type="STRING" id="1344416.A0A139AKS4"/>
<dbReference type="GO" id="GO:0003723">
    <property type="term" value="F:RNA binding"/>
    <property type="evidence" value="ECO:0007669"/>
    <property type="project" value="TreeGrafter"/>
</dbReference>
<dbReference type="InterPro" id="IPR007502">
    <property type="entry name" value="Helicase-assoc_dom"/>
</dbReference>
<dbReference type="SMART" id="SM00487">
    <property type="entry name" value="DEXDc"/>
    <property type="match status" value="1"/>
</dbReference>
<feature type="compositionally biased region" description="Basic and acidic residues" evidence="5">
    <location>
        <begin position="461"/>
        <end position="481"/>
    </location>
</feature>
<dbReference type="InterPro" id="IPR014001">
    <property type="entry name" value="Helicase_ATP-bd"/>
</dbReference>
<reference evidence="8 9" key="1">
    <citation type="journal article" date="2015" name="Genome Biol. Evol.">
        <title>Phylogenomic analyses indicate that early fungi evolved digesting cell walls of algal ancestors of land plants.</title>
        <authorList>
            <person name="Chang Y."/>
            <person name="Wang S."/>
            <person name="Sekimoto S."/>
            <person name="Aerts A.L."/>
            <person name="Choi C."/>
            <person name="Clum A."/>
            <person name="LaButti K.M."/>
            <person name="Lindquist E.A."/>
            <person name="Yee Ngan C."/>
            <person name="Ohm R.A."/>
            <person name="Salamov A.A."/>
            <person name="Grigoriev I.V."/>
            <person name="Spatafora J.W."/>
            <person name="Berbee M.L."/>
        </authorList>
    </citation>
    <scope>NUCLEOTIDE SEQUENCE [LARGE SCALE GENOMIC DNA]</scope>
    <source>
        <strain evidence="8 9">JEL478</strain>
    </source>
</reference>
<dbReference type="PROSITE" id="PS51194">
    <property type="entry name" value="HELICASE_CTER"/>
    <property type="match status" value="1"/>
</dbReference>
<dbReference type="GO" id="GO:0005730">
    <property type="term" value="C:nucleolus"/>
    <property type="evidence" value="ECO:0007669"/>
    <property type="project" value="TreeGrafter"/>
</dbReference>
<feature type="compositionally biased region" description="Acidic residues" evidence="5">
    <location>
        <begin position="482"/>
        <end position="516"/>
    </location>
</feature>
<dbReference type="InterPro" id="IPR048333">
    <property type="entry name" value="HA2_WH"/>
</dbReference>
<evidence type="ECO:0000256" key="2">
    <source>
        <dbReference type="ARBA" id="ARBA00022801"/>
    </source>
</evidence>
<gene>
    <name evidence="8" type="ORF">M427DRAFT_30449</name>
</gene>
<keyword evidence="2 8" id="KW-0378">Hydrolase</keyword>
<feature type="region of interest" description="Disordered" evidence="5">
    <location>
        <begin position="890"/>
        <end position="993"/>
    </location>
</feature>
<dbReference type="Proteomes" id="UP000070544">
    <property type="component" value="Unassembled WGS sequence"/>
</dbReference>
<feature type="compositionally biased region" description="Acidic residues" evidence="5">
    <location>
        <begin position="314"/>
        <end position="344"/>
    </location>
</feature>
<dbReference type="SMART" id="SM00847">
    <property type="entry name" value="HA2"/>
    <property type="match status" value="1"/>
</dbReference>
<sequence>MERVRELSNNRGSELGVDSLRGSEFLGSRISGSATRLWSWNLSPEHEARGDLEAGTVPGKSLALIVSPGAAHLLNDGIECVRREKTREKTEYPVDLPFFLSDKTSVVIQKPPPPLSPDQEMGRRRARFNQKARASSHLTQYAVPHANPRHRGNVVLRKTGGEGGAVVGVGAGPGRRMERDASVESAAMEVVEARQPITTQAHIVDFNAHPESAHAKAASKKKKRFEKYVERQLKKEEHTRLLKKLAESAQDDTKPSLLSTKHLGRAGVLTTKERAEVSLGTTDGGVVQGQAVKSKPKAKPKKGTSKRDRFSSESDSETEEHSDEGSEDDESFLSDTMDDDDDDNPSPPSSSSKTPHRAAEVVVFSGSKTSVEVDDAGRATTETGTGKGTGTGGINPAKIEFASALRKQSAQLAAPKPAEKPSVVSEAVKDGNAGKAGLEGLTTGLVFGGALKRKVAGGQGGKKEEGRSVKKPKVEHSKDVASEDEDMEGSASEDGEEEASDEESEEEDRSSDDGMDVGDQPSTRTAGKVTTPASKPPPTTIPAAAPPPTSTQPKPPPDPKPITMPDGPITPANLPTSLFLSPITTRPPHIIQSRQSDPLPILHHESAILDALLHHPVTVLVGATGSGKTTQVPQMALEFGFGNPEHPLFPGMVAVTEPRRVAAVSVARRVREEMGLDKLDGPDAVENAKSLTPEARASLANSVGWAVRYDRGGGREGKGLRLKFVTEGVLLRELSLAATSSTPGAGLLPQYSCVILDETHVRTAATDVLLGWLARVAAIRNHPAALAQGVKPLRVVVMSATMDVAGLMANPRLFSTPPPVVSVEGRRFRVTVHYNRKTPVGGGDGGYLGEALRKVGKVHETLPQGGVLVFVTGKAEVEWLCRELKEKYGKKKGRGALGEQDGSEGGESAAMPTAAGSRLDGALDEGEDNDVLDDSLELDDPTDIPKRNRGKENEWDGAESGDGEESEEEDVEEIEGESGDEGENGVTPGKGGKREALSLHVLPLYSMLPPNLQQRVFQPPPPGTRHCIVATNVAETSLTIPDVKYVIDTGKVKERSYDPTTGLQRFVVTWTSQSAAEQRAGRAGRTTPGHCYRLYSSAVFANQFQEFDEPEIARTPVDSVVLQMKAMGISHVDRFPFPTPPDSIHLRQAESLLAMLGALQEVDAGDNQITPLGKLISQIPVGPRFGRMLALAGAQGGDAGSILSYIIAIVAGMTVGDPLLAEDEAMGLLGRDADASGEGKEERSARKKQYWKAVAMFSGKDPTSDHLRLLSIIGAYEHHRFSTGNTREFCERYFLRPKVMEEIGKLRKQLTDVVKLVFGTAGTKGGDDGVSLASALDDTVLPVLPALRAASKSLALDPRMPPPSPKQRAMLREIVFSGFADQIAHLVPAAKVKALPGINPKSALARLPTYEPLTSPNFATIHHLSVIFHVPSAPVLVCYTDLTGRDERTGVDGETIENARGELKDPSLDAQERMFLKGVTVVEEEWLARAGQKLRKLGRLIGDREPWYDASKDAIVGMVGCTYGAKEWPAGTVEYAFPKPPGGGDAKVQTEQGVPGATAGDSVRWFARYLLEGKVVTADGLQGKRPTAGKGKSGKHGSGGTPSAVDMGPFGMLEHLLVAKPSSITKQWSKTLARVAEFVSACGKCGASREGLVAMWKTNPQFLLREFLPWVPQALHAAVTEGWPFVRILTKTSPVSGSEVLKPSLDHSALKKLEKAIFTTTGKSVPPVPTAGTDGPRSGVMIERERRQAALQYAGDESDADSI</sequence>
<dbReference type="SUPFAM" id="SSF52540">
    <property type="entry name" value="P-loop containing nucleoside triphosphate hydrolases"/>
    <property type="match status" value="1"/>
</dbReference>
<feature type="region of interest" description="Disordered" evidence="5">
    <location>
        <begin position="454"/>
        <end position="575"/>
    </location>
</feature>
<feature type="compositionally biased region" description="Basic residues" evidence="5">
    <location>
        <begin position="294"/>
        <end position="304"/>
    </location>
</feature>
<dbReference type="SMART" id="SM00490">
    <property type="entry name" value="HELICc"/>
    <property type="match status" value="1"/>
</dbReference>
<evidence type="ECO:0000259" key="6">
    <source>
        <dbReference type="PROSITE" id="PS51192"/>
    </source>
</evidence>
<dbReference type="InterPro" id="IPR056371">
    <property type="entry name" value="DHX37-like_C"/>
</dbReference>
<dbReference type="Gene3D" id="3.40.50.300">
    <property type="entry name" value="P-loop containing nucleotide triphosphate hydrolases"/>
    <property type="match status" value="3"/>
</dbReference>
<keyword evidence="4" id="KW-0067">ATP-binding</keyword>
<evidence type="ECO:0000256" key="5">
    <source>
        <dbReference type="SAM" id="MobiDB-lite"/>
    </source>
</evidence>
<dbReference type="Pfam" id="PF04408">
    <property type="entry name" value="WHD_HA2"/>
    <property type="match status" value="1"/>
</dbReference>
<dbReference type="Pfam" id="PF21010">
    <property type="entry name" value="HA2_C"/>
    <property type="match status" value="1"/>
</dbReference>
<dbReference type="Pfam" id="PF23362">
    <property type="entry name" value="DHX37_C"/>
    <property type="match status" value="1"/>
</dbReference>
<protein>
    <submittedName>
        <fullName evidence="8">p-loop containing nucleoside triphosphate hydrolase protein</fullName>
    </submittedName>
</protein>
<dbReference type="GO" id="GO:0005524">
    <property type="term" value="F:ATP binding"/>
    <property type="evidence" value="ECO:0007669"/>
    <property type="project" value="UniProtKB-KW"/>
</dbReference>
<dbReference type="PANTHER" id="PTHR18934">
    <property type="entry name" value="ATP-DEPENDENT RNA HELICASE"/>
    <property type="match status" value="1"/>
</dbReference>
<feature type="region of interest" description="Disordered" evidence="5">
    <location>
        <begin position="280"/>
        <end position="395"/>
    </location>
</feature>
<evidence type="ECO:0000259" key="7">
    <source>
        <dbReference type="PROSITE" id="PS51194"/>
    </source>
</evidence>
<feature type="region of interest" description="Disordered" evidence="5">
    <location>
        <begin position="1581"/>
        <end position="1603"/>
    </location>
</feature>
<organism evidence="8 9">
    <name type="scientific">Gonapodya prolifera (strain JEL478)</name>
    <name type="common">Monoblepharis prolifera</name>
    <dbReference type="NCBI Taxonomy" id="1344416"/>
    <lineage>
        <taxon>Eukaryota</taxon>
        <taxon>Fungi</taxon>
        <taxon>Fungi incertae sedis</taxon>
        <taxon>Chytridiomycota</taxon>
        <taxon>Chytridiomycota incertae sedis</taxon>
        <taxon>Monoblepharidomycetes</taxon>
        <taxon>Monoblepharidales</taxon>
        <taxon>Gonapodyaceae</taxon>
        <taxon>Gonapodya</taxon>
    </lineage>
</organism>
<evidence type="ECO:0000313" key="8">
    <source>
        <dbReference type="EMBL" id="KXS17298.1"/>
    </source>
</evidence>
<dbReference type="GO" id="GO:0016787">
    <property type="term" value="F:hydrolase activity"/>
    <property type="evidence" value="ECO:0007669"/>
    <property type="project" value="UniProtKB-KW"/>
</dbReference>
<evidence type="ECO:0000313" key="9">
    <source>
        <dbReference type="Proteomes" id="UP000070544"/>
    </source>
</evidence>
<dbReference type="OrthoDB" id="10253254at2759"/>
<feature type="domain" description="Helicase C-terminal" evidence="7">
    <location>
        <begin position="854"/>
        <end position="1128"/>
    </location>
</feature>
<evidence type="ECO:0000256" key="1">
    <source>
        <dbReference type="ARBA" id="ARBA00022741"/>
    </source>
</evidence>
<dbReference type="GO" id="GO:0000462">
    <property type="term" value="P:maturation of SSU-rRNA from tricistronic rRNA transcript (SSU-rRNA, 5.8S rRNA, LSU-rRNA)"/>
    <property type="evidence" value="ECO:0007669"/>
    <property type="project" value="TreeGrafter"/>
</dbReference>
<feature type="compositionally biased region" description="Acidic residues" evidence="5">
    <location>
        <begin position="922"/>
        <end position="942"/>
    </location>
</feature>
<dbReference type="Gene3D" id="1.20.120.1080">
    <property type="match status" value="1"/>
</dbReference>
<evidence type="ECO:0000256" key="4">
    <source>
        <dbReference type="ARBA" id="ARBA00022840"/>
    </source>
</evidence>
<dbReference type="InterPro" id="IPR027417">
    <property type="entry name" value="P-loop_NTPase"/>
</dbReference>
<dbReference type="Pfam" id="PF00271">
    <property type="entry name" value="Helicase_C"/>
    <property type="match status" value="1"/>
</dbReference>
<evidence type="ECO:0000256" key="3">
    <source>
        <dbReference type="ARBA" id="ARBA00022806"/>
    </source>
</evidence>
<feature type="domain" description="Helicase ATP-binding" evidence="6">
    <location>
        <begin position="609"/>
        <end position="820"/>
    </location>
</feature>
<feature type="compositionally biased region" description="Pro residues" evidence="5">
    <location>
        <begin position="534"/>
        <end position="562"/>
    </location>
</feature>
<dbReference type="PROSITE" id="PS51192">
    <property type="entry name" value="HELICASE_ATP_BIND_1"/>
    <property type="match status" value="1"/>
</dbReference>
<dbReference type="GO" id="GO:0004386">
    <property type="term" value="F:helicase activity"/>
    <property type="evidence" value="ECO:0007669"/>
    <property type="project" value="UniProtKB-KW"/>
</dbReference>
<feature type="compositionally biased region" description="Basic and acidic residues" evidence="5">
    <location>
        <begin position="943"/>
        <end position="954"/>
    </location>
</feature>
<keyword evidence="3" id="KW-0347">Helicase</keyword>
<proteinExistence type="predicted"/>
<keyword evidence="1" id="KW-0547">Nucleotide-binding</keyword>